<dbReference type="EMBL" id="CP033459">
    <property type="protein sequence ID" value="QFQ12114.1"/>
    <property type="molecule type" value="Genomic_DNA"/>
</dbReference>
<evidence type="ECO:0000256" key="4">
    <source>
        <dbReference type="ARBA" id="ARBA00022840"/>
    </source>
</evidence>
<evidence type="ECO:0000256" key="1">
    <source>
        <dbReference type="ARBA" id="ARBA00022679"/>
    </source>
</evidence>
<keyword evidence="1 8" id="KW-0808">Transferase</keyword>
<evidence type="ECO:0000259" key="7">
    <source>
        <dbReference type="Pfam" id="PF21275"/>
    </source>
</evidence>
<dbReference type="Gene3D" id="3.40.50.10240">
    <property type="entry name" value="Thiamin pyrophosphokinase, catalytic domain"/>
    <property type="match status" value="1"/>
</dbReference>
<keyword evidence="9" id="KW-1185">Reference proteome</keyword>
<dbReference type="Pfam" id="PF04263">
    <property type="entry name" value="TPK_catalytic"/>
    <property type="match status" value="1"/>
</dbReference>
<evidence type="ECO:0000256" key="3">
    <source>
        <dbReference type="ARBA" id="ARBA00022777"/>
    </source>
</evidence>
<dbReference type="KEGG" id="alq:C7Y71_003250"/>
<dbReference type="GO" id="GO:0005524">
    <property type="term" value="F:ATP binding"/>
    <property type="evidence" value="ECO:0007669"/>
    <property type="project" value="UniProtKB-KW"/>
</dbReference>
<dbReference type="OrthoDB" id="1132102at2"/>
<gene>
    <name evidence="8" type="ORF">C7Y71_003250</name>
</gene>
<reference evidence="8 9" key="1">
    <citation type="submission" date="2018-11" db="EMBL/GenBank/DDBJ databases">
        <authorList>
            <person name="Na S.W."/>
            <person name="Baik M."/>
        </authorList>
    </citation>
    <scope>NUCLEOTIDE SEQUENCE [LARGE SCALE GENOMIC DNA]</scope>
    <source>
        <strain evidence="8 9">E39</strain>
    </source>
</reference>
<dbReference type="GO" id="GO:0006772">
    <property type="term" value="P:thiamine metabolic process"/>
    <property type="evidence" value="ECO:0007669"/>
    <property type="project" value="UniProtKB-UniRule"/>
</dbReference>
<dbReference type="InterPro" id="IPR007371">
    <property type="entry name" value="TPK_catalytic"/>
</dbReference>
<dbReference type="PANTHER" id="PTHR41299:SF1">
    <property type="entry name" value="THIAMINE PYROPHOSPHOKINASE"/>
    <property type="match status" value="1"/>
</dbReference>
<proteinExistence type="predicted"/>
<evidence type="ECO:0000256" key="5">
    <source>
        <dbReference type="NCBIfam" id="TIGR01378"/>
    </source>
</evidence>
<dbReference type="GO" id="GO:0004788">
    <property type="term" value="F:thiamine diphosphokinase activity"/>
    <property type="evidence" value="ECO:0007669"/>
    <property type="project" value="UniProtKB-UniRule"/>
</dbReference>
<dbReference type="EC" id="2.7.6.2" evidence="5"/>
<dbReference type="InterPro" id="IPR053149">
    <property type="entry name" value="TPK"/>
</dbReference>
<feature type="domain" description="Thiamin pyrophosphokinase-like substrate-binding" evidence="7">
    <location>
        <begin position="140"/>
        <end position="208"/>
    </location>
</feature>
<keyword evidence="2" id="KW-0547">Nucleotide-binding</keyword>
<dbReference type="InterPro" id="IPR049442">
    <property type="entry name" value="Thi_PPkinase-like_C"/>
</dbReference>
<dbReference type="Proteomes" id="UP000249375">
    <property type="component" value="Chromosome"/>
</dbReference>
<dbReference type="CDD" id="cd07995">
    <property type="entry name" value="TPK"/>
    <property type="match status" value="1"/>
</dbReference>
<evidence type="ECO:0000313" key="8">
    <source>
        <dbReference type="EMBL" id="QFQ12114.1"/>
    </source>
</evidence>
<accession>A0A5P8E5B1</accession>
<dbReference type="InterPro" id="IPR006282">
    <property type="entry name" value="Thi_PPkinase"/>
</dbReference>
<name>A0A5P8E5B1_9BACT</name>
<dbReference type="PANTHER" id="PTHR41299">
    <property type="entry name" value="THIAMINE PYROPHOSPHOKINASE"/>
    <property type="match status" value="1"/>
</dbReference>
<dbReference type="GO" id="GO:0016301">
    <property type="term" value="F:kinase activity"/>
    <property type="evidence" value="ECO:0007669"/>
    <property type="project" value="UniProtKB-KW"/>
</dbReference>
<evidence type="ECO:0000256" key="2">
    <source>
        <dbReference type="ARBA" id="ARBA00022741"/>
    </source>
</evidence>
<dbReference type="Pfam" id="PF21275">
    <property type="entry name" value="Thi_PPkinase_C"/>
    <property type="match status" value="1"/>
</dbReference>
<organism evidence="8 9">
    <name type="scientific">Pseudoprevotella muciniphila</name>
    <dbReference type="NCBI Taxonomy" id="2133944"/>
    <lineage>
        <taxon>Bacteria</taxon>
        <taxon>Pseudomonadati</taxon>
        <taxon>Bacteroidota</taxon>
        <taxon>Bacteroidia</taxon>
        <taxon>Bacteroidales</taxon>
        <taxon>Prevotellaceae</taxon>
        <taxon>Pseudoprevotella</taxon>
    </lineage>
</organism>
<dbReference type="SUPFAM" id="SSF63999">
    <property type="entry name" value="Thiamin pyrophosphokinase, catalytic domain"/>
    <property type="match status" value="1"/>
</dbReference>
<evidence type="ECO:0000313" key="9">
    <source>
        <dbReference type="Proteomes" id="UP000249375"/>
    </source>
</evidence>
<dbReference type="AlphaFoldDB" id="A0A5P8E5B1"/>
<dbReference type="GO" id="GO:0009229">
    <property type="term" value="P:thiamine diphosphate biosynthetic process"/>
    <property type="evidence" value="ECO:0007669"/>
    <property type="project" value="InterPro"/>
</dbReference>
<keyword evidence="4" id="KW-0067">ATP-binding</keyword>
<protein>
    <recommendedName>
        <fullName evidence="5">Thiamine diphosphokinase</fullName>
        <ecNumber evidence="5">2.7.6.2</ecNumber>
    </recommendedName>
</protein>
<feature type="domain" description="Thiamin pyrophosphokinase catalytic" evidence="6">
    <location>
        <begin position="22"/>
        <end position="120"/>
    </location>
</feature>
<sequence length="211" mass="23715">MVKITIIANGDFPTHPAPLSAIAEADYIACCDGAANACKAHGIVPDVIVGDADSISPALRQEWADKFVRIEDQDENDLTKTFNFVLQRFRNEQELHFYIVGATGKREDHTIANVALLMDYYDLLENQKLQATIIMMTDHGQFIPHSGKTVIASYKGQQVSIFAHDARNLKSTGLKWPIYDFKKYWQGTLNEALSDHFGIQAEGNYLVFLNY</sequence>
<keyword evidence="3 8" id="KW-0418">Kinase</keyword>
<evidence type="ECO:0000259" key="6">
    <source>
        <dbReference type="Pfam" id="PF04263"/>
    </source>
</evidence>
<dbReference type="NCBIfam" id="TIGR01378">
    <property type="entry name" value="thi_PPkinase"/>
    <property type="match status" value="1"/>
</dbReference>
<dbReference type="InterPro" id="IPR036759">
    <property type="entry name" value="TPK_catalytic_sf"/>
</dbReference>